<dbReference type="RefSeq" id="WP_241937372.1">
    <property type="nucleotide sequence ID" value="NZ_JALBGC010000004.1"/>
</dbReference>
<comment type="caution">
    <text evidence="2">The sequence shown here is derived from an EMBL/GenBank/DDBJ whole genome shotgun (WGS) entry which is preliminary data.</text>
</comment>
<gene>
    <name evidence="2" type="ORF">MON38_17145</name>
</gene>
<dbReference type="PANTHER" id="PTHR38468">
    <property type="entry name" value="SLL0939 PROTEIN"/>
    <property type="match status" value="1"/>
</dbReference>
<evidence type="ECO:0000313" key="3">
    <source>
        <dbReference type="Proteomes" id="UP001139193"/>
    </source>
</evidence>
<dbReference type="EMBL" id="JALBGC010000004">
    <property type="protein sequence ID" value="MCI1189152.1"/>
    <property type="molecule type" value="Genomic_DNA"/>
</dbReference>
<accession>A0A9X1VJ00</accession>
<evidence type="ECO:0000313" key="2">
    <source>
        <dbReference type="EMBL" id="MCI1189152.1"/>
    </source>
</evidence>
<evidence type="ECO:0000256" key="1">
    <source>
        <dbReference type="SAM" id="Phobius"/>
    </source>
</evidence>
<reference evidence="2" key="1">
    <citation type="submission" date="2022-03" db="EMBL/GenBank/DDBJ databases">
        <title>Bacterial whole genome sequence for Hymenobacter sp. DH14.</title>
        <authorList>
            <person name="Le V."/>
        </authorList>
    </citation>
    <scope>NUCLEOTIDE SEQUENCE</scope>
    <source>
        <strain evidence="2">DH14</strain>
    </source>
</reference>
<sequence length="149" mass="16104">MAVFPLLISLLIALPETARDVTSVHGRAESAVIEGVLWLKLGVETVGATIIALGILSAGWLLVKALLRRQTADFTAIRLALARYLALALEFQLGADILSTAIAPSWEQIGKLGAIAVIRTALNYFLSREMKEERGETHSAEKPVVERAD</sequence>
<keyword evidence="1" id="KW-1133">Transmembrane helix</keyword>
<protein>
    <submittedName>
        <fullName evidence="2">DUF1622 domain-containing protein</fullName>
    </submittedName>
</protein>
<feature type="transmembrane region" description="Helical" evidence="1">
    <location>
        <begin position="42"/>
        <end position="63"/>
    </location>
</feature>
<dbReference type="Proteomes" id="UP001139193">
    <property type="component" value="Unassembled WGS sequence"/>
</dbReference>
<dbReference type="Pfam" id="PF07784">
    <property type="entry name" value="DUF1622"/>
    <property type="match status" value="1"/>
</dbReference>
<name>A0A9X1VJ00_9BACT</name>
<keyword evidence="1" id="KW-0812">Transmembrane</keyword>
<dbReference type="InterPro" id="IPR012427">
    <property type="entry name" value="DUF1622"/>
</dbReference>
<dbReference type="AlphaFoldDB" id="A0A9X1VJ00"/>
<keyword evidence="1" id="KW-0472">Membrane</keyword>
<dbReference type="PANTHER" id="PTHR38468:SF1">
    <property type="entry name" value="SLL0939 PROTEIN"/>
    <property type="match status" value="1"/>
</dbReference>
<keyword evidence="3" id="KW-1185">Reference proteome</keyword>
<proteinExistence type="predicted"/>
<organism evidence="2 3">
    <name type="scientific">Hymenobacter cyanobacteriorum</name>
    <dbReference type="NCBI Taxonomy" id="2926463"/>
    <lineage>
        <taxon>Bacteria</taxon>
        <taxon>Pseudomonadati</taxon>
        <taxon>Bacteroidota</taxon>
        <taxon>Cytophagia</taxon>
        <taxon>Cytophagales</taxon>
        <taxon>Hymenobacteraceae</taxon>
        <taxon>Hymenobacter</taxon>
    </lineage>
</organism>